<gene>
    <name evidence="1" type="ORF">S06H3_13610</name>
</gene>
<accession>X1MBT3</accession>
<organism evidence="1">
    <name type="scientific">marine sediment metagenome</name>
    <dbReference type="NCBI Taxonomy" id="412755"/>
    <lineage>
        <taxon>unclassified sequences</taxon>
        <taxon>metagenomes</taxon>
        <taxon>ecological metagenomes</taxon>
    </lineage>
</organism>
<dbReference type="EMBL" id="BARV01006648">
    <property type="protein sequence ID" value="GAI15541.1"/>
    <property type="molecule type" value="Genomic_DNA"/>
</dbReference>
<comment type="caution">
    <text evidence="1">The sequence shown here is derived from an EMBL/GenBank/DDBJ whole genome shotgun (WGS) entry which is preliminary data.</text>
</comment>
<sequence>MPRYESEAALEGLCEQNNKVAIGLGCIAVGISGRTPLFQNPGELDRDLSILKGNKVKEAVIFRLGGLNKRYLRIIKKYLS</sequence>
<reference evidence="1" key="1">
    <citation type="journal article" date="2014" name="Front. Microbiol.">
        <title>High frequency of phylogenetically diverse reductive dehalogenase-homologous genes in deep subseafloor sedimentary metagenomes.</title>
        <authorList>
            <person name="Kawai M."/>
            <person name="Futagami T."/>
            <person name="Toyoda A."/>
            <person name="Takaki Y."/>
            <person name="Nishi S."/>
            <person name="Hori S."/>
            <person name="Arai W."/>
            <person name="Tsubouchi T."/>
            <person name="Morono Y."/>
            <person name="Uchiyama I."/>
            <person name="Ito T."/>
            <person name="Fujiyama A."/>
            <person name="Inagaki F."/>
            <person name="Takami H."/>
        </authorList>
    </citation>
    <scope>NUCLEOTIDE SEQUENCE</scope>
    <source>
        <strain evidence="1">Expedition CK06-06</strain>
    </source>
</reference>
<proteinExistence type="predicted"/>
<dbReference type="AlphaFoldDB" id="X1MBT3"/>
<evidence type="ECO:0000313" key="1">
    <source>
        <dbReference type="EMBL" id="GAI15541.1"/>
    </source>
</evidence>
<name>X1MBT3_9ZZZZ</name>
<protein>
    <submittedName>
        <fullName evidence="1">Uncharacterized protein</fullName>
    </submittedName>
</protein>